<gene>
    <name evidence="3" type="ORF">SU32_12160</name>
</gene>
<dbReference type="GO" id="GO:0005737">
    <property type="term" value="C:cytoplasm"/>
    <property type="evidence" value="ECO:0007669"/>
    <property type="project" value="TreeGrafter"/>
</dbReference>
<keyword evidence="2" id="KW-0067">ATP-binding</keyword>
<dbReference type="PATRIC" id="fig|1514904.3.peg.1278"/>
<name>A0A0M9GLR8_9HYPH</name>
<sequence>MPERILPGDSVRARYNEFVADGIISDDAAQHGLADKLDDLNARIGAARLAVSSSSLGWLFAKKAPKKNVVRGLYIHGSVGRGKTMLMDFFFQACPEKKKRRAHFNDFMADVHDRIGIYREQVKAGKVKDTDPITPVARDIAEEAKVLCFDEFTVTDIADAMILSRLFTTLFEQNVVLVATSNVVPDALYKNGLNRSLFTPFIDVLKRHTDVTSLDAEQDYRLSKLALSERYFSPVNAVSEAGMDDLWQSIAGPEPRPMTLEVKGRKVKVPQAGLGAARFTFNDLCANPLGARDYMTIARAYHTLFIDHVPVMDVTKRNEAKRFITLIDTLYDTHTKLVMSAEAEPTELYSSKSGTEGFEFDRTASRLIEMRSDNWMEGRA</sequence>
<dbReference type="AlphaFoldDB" id="A0A0M9GLR8"/>
<dbReference type="Pfam" id="PF03969">
    <property type="entry name" value="AFG1_ATPase"/>
    <property type="match status" value="1"/>
</dbReference>
<evidence type="ECO:0000313" key="4">
    <source>
        <dbReference type="Proteomes" id="UP000038011"/>
    </source>
</evidence>
<dbReference type="PANTHER" id="PTHR12169">
    <property type="entry name" value="ATPASE N2B"/>
    <property type="match status" value="1"/>
</dbReference>
<comment type="caution">
    <text evidence="3">The sequence shown here is derived from an EMBL/GenBank/DDBJ whole genome shotgun (WGS) entry which is preliminary data.</text>
</comment>
<dbReference type="InterPro" id="IPR005654">
    <property type="entry name" value="ATPase_AFG1-like"/>
</dbReference>
<dbReference type="NCBIfam" id="NF040713">
    <property type="entry name" value="ZapE"/>
    <property type="match status" value="1"/>
</dbReference>
<dbReference type="GO" id="GO:0005524">
    <property type="term" value="F:ATP binding"/>
    <property type="evidence" value="ECO:0007669"/>
    <property type="project" value="UniProtKB-KW"/>
</dbReference>
<dbReference type="Gene3D" id="3.40.50.300">
    <property type="entry name" value="P-loop containing nucleotide triphosphate hydrolases"/>
    <property type="match status" value="1"/>
</dbReference>
<organism evidence="3 4">
    <name type="scientific">Ahrensia marina</name>
    <dbReference type="NCBI Taxonomy" id="1514904"/>
    <lineage>
        <taxon>Bacteria</taxon>
        <taxon>Pseudomonadati</taxon>
        <taxon>Pseudomonadota</taxon>
        <taxon>Alphaproteobacteria</taxon>
        <taxon>Hyphomicrobiales</taxon>
        <taxon>Ahrensiaceae</taxon>
        <taxon>Ahrensia</taxon>
    </lineage>
</organism>
<dbReference type="GO" id="GO:0016887">
    <property type="term" value="F:ATP hydrolysis activity"/>
    <property type="evidence" value="ECO:0007669"/>
    <property type="project" value="InterPro"/>
</dbReference>
<dbReference type="SUPFAM" id="SSF52540">
    <property type="entry name" value="P-loop containing nucleoside triphosphate hydrolases"/>
    <property type="match status" value="1"/>
</dbReference>
<evidence type="ECO:0000313" key="3">
    <source>
        <dbReference type="EMBL" id="KPB00760.1"/>
    </source>
</evidence>
<dbReference type="RefSeq" id="WP_053999645.1">
    <property type="nucleotide sequence ID" value="NZ_JXMU01000017.1"/>
</dbReference>
<protein>
    <submittedName>
        <fullName evidence="3">ATPase</fullName>
    </submittedName>
</protein>
<accession>A0A0M9GLR8</accession>
<dbReference type="Proteomes" id="UP000038011">
    <property type="component" value="Unassembled WGS sequence"/>
</dbReference>
<dbReference type="EMBL" id="JXMU01000017">
    <property type="protein sequence ID" value="KPB00760.1"/>
    <property type="molecule type" value="Genomic_DNA"/>
</dbReference>
<proteinExistence type="predicted"/>
<dbReference type="STRING" id="1514904.SU32_12160"/>
<dbReference type="InterPro" id="IPR027417">
    <property type="entry name" value="P-loop_NTPase"/>
</dbReference>
<evidence type="ECO:0000256" key="2">
    <source>
        <dbReference type="ARBA" id="ARBA00022840"/>
    </source>
</evidence>
<dbReference type="PANTHER" id="PTHR12169:SF6">
    <property type="entry name" value="AFG1-LIKE ATPASE"/>
    <property type="match status" value="1"/>
</dbReference>
<dbReference type="OrthoDB" id="9774491at2"/>
<reference evidence="3 4" key="1">
    <citation type="submission" date="2015-01" db="EMBL/GenBank/DDBJ databases">
        <title>Ahrensia donghaiensis sp. nov., a novel dimethylsulphoniopropionate-cleavage bacterium isolated from seawater and emended descriptions of the genus Ahrensia and Ahrensia kielensis.</title>
        <authorList>
            <person name="Liu J."/>
        </authorList>
    </citation>
    <scope>NUCLEOTIDE SEQUENCE [LARGE SCALE GENOMIC DNA]</scope>
    <source>
        <strain evidence="3 4">LZD062</strain>
    </source>
</reference>
<keyword evidence="1" id="KW-0547">Nucleotide-binding</keyword>
<evidence type="ECO:0000256" key="1">
    <source>
        <dbReference type="ARBA" id="ARBA00022741"/>
    </source>
</evidence>
<keyword evidence="4" id="KW-1185">Reference proteome</keyword>